<dbReference type="HAMAP" id="MF_00109">
    <property type="entry name" value="Shikimate_kinase"/>
    <property type="match status" value="1"/>
</dbReference>
<feature type="binding site" evidence="7">
    <location>
        <begin position="10"/>
        <end position="15"/>
    </location>
    <ligand>
        <name>ATP</name>
        <dbReference type="ChEBI" id="CHEBI:30616"/>
    </ligand>
</feature>
<dbReference type="GO" id="GO:0009073">
    <property type="term" value="P:aromatic amino acid family biosynthetic process"/>
    <property type="evidence" value="ECO:0007669"/>
    <property type="project" value="UniProtKB-KW"/>
</dbReference>
<dbReference type="OrthoDB" id="9800332at2"/>
<evidence type="ECO:0000256" key="7">
    <source>
        <dbReference type="HAMAP-Rule" id="MF_00109"/>
    </source>
</evidence>
<keyword evidence="3 7" id="KW-0547">Nucleotide-binding</keyword>
<dbReference type="UniPathway" id="UPA00053">
    <property type="reaction ID" value="UER00088"/>
</dbReference>
<comment type="similarity">
    <text evidence="7">Belongs to the shikimate kinase family.</text>
</comment>
<gene>
    <name evidence="7" type="primary">aroK</name>
    <name evidence="8" type="ORF">SAMN06265350_104103</name>
</gene>
<dbReference type="EC" id="2.7.1.71" evidence="7"/>
<keyword evidence="6 7" id="KW-0057">Aromatic amino acid biosynthesis</keyword>
<keyword evidence="5 7" id="KW-0067">ATP-binding</keyword>
<evidence type="ECO:0000256" key="4">
    <source>
        <dbReference type="ARBA" id="ARBA00022777"/>
    </source>
</evidence>
<proteinExistence type="inferred from homology"/>
<feature type="binding site" evidence="7">
    <location>
        <position position="139"/>
    </location>
    <ligand>
        <name>substrate</name>
    </ligand>
</feature>
<evidence type="ECO:0000256" key="6">
    <source>
        <dbReference type="ARBA" id="ARBA00023141"/>
    </source>
</evidence>
<comment type="cofactor">
    <cofactor evidence="7">
        <name>Mg(2+)</name>
        <dbReference type="ChEBI" id="CHEBI:18420"/>
    </cofactor>
    <text evidence="7">Binds 1 Mg(2+) ion per subunit.</text>
</comment>
<sequence>MRIFLIGFMGVGKTTFGKRLAKRLAVPFIDLDHLIEEHTGGSVADYFATHGEDAFRLLEKEILQQTNFPENAVISTGGGAPCFFDNMDWMNAQGKTIYIQMPATAIADRLKNAKEERPLIKGLKGESLINFIEERLLARELHYKKAHLTLNGHNLNPENVVELL</sequence>
<comment type="pathway">
    <text evidence="7">Metabolic intermediate biosynthesis; chorismate biosynthesis; chorismate from D-erythrose 4-phosphate and phosphoenolpyruvate: step 5/7.</text>
</comment>
<dbReference type="InterPro" id="IPR000623">
    <property type="entry name" value="Shikimate_kinase/TSH1"/>
</dbReference>
<dbReference type="SUPFAM" id="SSF52540">
    <property type="entry name" value="P-loop containing nucleoside triphosphate hydrolases"/>
    <property type="match status" value="1"/>
</dbReference>
<dbReference type="AlphaFoldDB" id="A0A521CJ01"/>
<keyword evidence="2 7" id="KW-0808">Transferase</keyword>
<dbReference type="PANTHER" id="PTHR21087:SF16">
    <property type="entry name" value="SHIKIMATE KINASE 1, CHLOROPLASTIC"/>
    <property type="match status" value="1"/>
</dbReference>
<dbReference type="RefSeq" id="WP_142603026.1">
    <property type="nucleotide sequence ID" value="NZ_FXSZ01000004.1"/>
</dbReference>
<keyword evidence="9" id="KW-1185">Reference proteome</keyword>
<dbReference type="PRINTS" id="PR01100">
    <property type="entry name" value="SHIKIMTKNASE"/>
</dbReference>
<comment type="catalytic activity">
    <reaction evidence="7">
        <text>shikimate + ATP = 3-phosphoshikimate + ADP + H(+)</text>
        <dbReference type="Rhea" id="RHEA:13121"/>
        <dbReference type="ChEBI" id="CHEBI:15378"/>
        <dbReference type="ChEBI" id="CHEBI:30616"/>
        <dbReference type="ChEBI" id="CHEBI:36208"/>
        <dbReference type="ChEBI" id="CHEBI:145989"/>
        <dbReference type="ChEBI" id="CHEBI:456216"/>
        <dbReference type="EC" id="2.7.1.71"/>
    </reaction>
</comment>
<evidence type="ECO:0000256" key="5">
    <source>
        <dbReference type="ARBA" id="ARBA00022840"/>
    </source>
</evidence>
<dbReference type="GO" id="GO:0008652">
    <property type="term" value="P:amino acid biosynthetic process"/>
    <property type="evidence" value="ECO:0007669"/>
    <property type="project" value="UniProtKB-KW"/>
</dbReference>
<accession>A0A521CJ01</accession>
<comment type="subunit">
    <text evidence="7">Monomer.</text>
</comment>
<name>A0A521CJ01_9SPHI</name>
<dbReference type="GO" id="GO:0005829">
    <property type="term" value="C:cytosol"/>
    <property type="evidence" value="ECO:0007669"/>
    <property type="project" value="TreeGrafter"/>
</dbReference>
<keyword evidence="7" id="KW-0963">Cytoplasm</keyword>
<feature type="binding site" evidence="7">
    <location>
        <position position="56"/>
    </location>
    <ligand>
        <name>substrate</name>
    </ligand>
</feature>
<protein>
    <recommendedName>
        <fullName evidence="7">Shikimate kinase</fullName>
        <shortName evidence="7">SK</shortName>
        <ecNumber evidence="7">2.7.1.71</ecNumber>
    </recommendedName>
</protein>
<evidence type="ECO:0000256" key="1">
    <source>
        <dbReference type="ARBA" id="ARBA00022605"/>
    </source>
</evidence>
<dbReference type="Proteomes" id="UP000315971">
    <property type="component" value="Unassembled WGS sequence"/>
</dbReference>
<feature type="binding site" evidence="7">
    <location>
        <position position="32"/>
    </location>
    <ligand>
        <name>substrate</name>
    </ligand>
</feature>
<comment type="function">
    <text evidence="7">Catalyzes the specific phosphorylation of the 3-hydroxyl group of shikimic acid using ATP as a cosubstrate.</text>
</comment>
<feature type="binding site" evidence="7">
    <location>
        <position position="14"/>
    </location>
    <ligand>
        <name>Mg(2+)</name>
        <dbReference type="ChEBI" id="CHEBI:18420"/>
    </ligand>
</feature>
<feature type="binding site" evidence="7">
    <location>
        <position position="78"/>
    </location>
    <ligand>
        <name>substrate</name>
    </ligand>
</feature>
<dbReference type="PANTHER" id="PTHR21087">
    <property type="entry name" value="SHIKIMATE KINASE"/>
    <property type="match status" value="1"/>
</dbReference>
<feature type="binding site" evidence="7">
    <location>
        <position position="117"/>
    </location>
    <ligand>
        <name>ATP</name>
        <dbReference type="ChEBI" id="CHEBI:30616"/>
    </ligand>
</feature>
<dbReference type="CDD" id="cd00464">
    <property type="entry name" value="SK"/>
    <property type="match status" value="1"/>
</dbReference>
<dbReference type="EMBL" id="FXSZ01000004">
    <property type="protein sequence ID" value="SMO59355.1"/>
    <property type="molecule type" value="Genomic_DNA"/>
</dbReference>
<organism evidence="8 9">
    <name type="scientific">Solitalea koreensis</name>
    <dbReference type="NCBI Taxonomy" id="543615"/>
    <lineage>
        <taxon>Bacteria</taxon>
        <taxon>Pseudomonadati</taxon>
        <taxon>Bacteroidota</taxon>
        <taxon>Sphingobacteriia</taxon>
        <taxon>Sphingobacteriales</taxon>
        <taxon>Sphingobacteriaceae</taxon>
        <taxon>Solitalea</taxon>
    </lineage>
</organism>
<keyword evidence="4 7" id="KW-0418">Kinase</keyword>
<dbReference type="InterPro" id="IPR027417">
    <property type="entry name" value="P-loop_NTPase"/>
</dbReference>
<keyword evidence="7" id="KW-0479">Metal-binding</keyword>
<dbReference type="NCBIfam" id="NF010555">
    <property type="entry name" value="PRK13949.1"/>
    <property type="match status" value="1"/>
</dbReference>
<dbReference type="GO" id="GO:0009423">
    <property type="term" value="P:chorismate biosynthetic process"/>
    <property type="evidence" value="ECO:0007669"/>
    <property type="project" value="UniProtKB-UniRule"/>
</dbReference>
<comment type="subcellular location">
    <subcellularLocation>
        <location evidence="7">Cytoplasm</location>
    </subcellularLocation>
</comment>
<dbReference type="GO" id="GO:0000287">
    <property type="term" value="F:magnesium ion binding"/>
    <property type="evidence" value="ECO:0007669"/>
    <property type="project" value="UniProtKB-UniRule"/>
</dbReference>
<evidence type="ECO:0000313" key="9">
    <source>
        <dbReference type="Proteomes" id="UP000315971"/>
    </source>
</evidence>
<comment type="caution">
    <text evidence="7">Lacks conserved residue(s) required for the propagation of feature annotation.</text>
</comment>
<dbReference type="InterPro" id="IPR031322">
    <property type="entry name" value="Shikimate/glucono_kinase"/>
</dbReference>
<reference evidence="8 9" key="1">
    <citation type="submission" date="2017-05" db="EMBL/GenBank/DDBJ databases">
        <authorList>
            <person name="Varghese N."/>
            <person name="Submissions S."/>
        </authorList>
    </citation>
    <scope>NUCLEOTIDE SEQUENCE [LARGE SCALE GENOMIC DNA]</scope>
    <source>
        <strain evidence="8 9">DSM 21342</strain>
    </source>
</reference>
<dbReference type="Gene3D" id="3.40.50.300">
    <property type="entry name" value="P-loop containing nucleotide triphosphate hydrolases"/>
    <property type="match status" value="1"/>
</dbReference>
<evidence type="ECO:0000256" key="2">
    <source>
        <dbReference type="ARBA" id="ARBA00022679"/>
    </source>
</evidence>
<keyword evidence="1 7" id="KW-0028">Amino-acid biosynthesis</keyword>
<dbReference type="Pfam" id="PF01202">
    <property type="entry name" value="SKI"/>
    <property type="match status" value="1"/>
</dbReference>
<dbReference type="GO" id="GO:0004765">
    <property type="term" value="F:shikimate kinase activity"/>
    <property type="evidence" value="ECO:0007669"/>
    <property type="project" value="UniProtKB-UniRule"/>
</dbReference>
<evidence type="ECO:0000256" key="3">
    <source>
        <dbReference type="ARBA" id="ARBA00022741"/>
    </source>
</evidence>
<dbReference type="GO" id="GO:0005524">
    <property type="term" value="F:ATP binding"/>
    <property type="evidence" value="ECO:0007669"/>
    <property type="project" value="UniProtKB-UniRule"/>
</dbReference>
<keyword evidence="7" id="KW-0460">Magnesium</keyword>
<evidence type="ECO:0000313" key="8">
    <source>
        <dbReference type="EMBL" id="SMO59355.1"/>
    </source>
</evidence>